<evidence type="ECO:0000313" key="1">
    <source>
        <dbReference type="EMBL" id="PQQ01173.1"/>
    </source>
</evidence>
<keyword evidence="2" id="KW-1185">Reference proteome</keyword>
<accession>A0A314Y4H7</accession>
<organism evidence="1 2">
    <name type="scientific">Prunus yedoensis var. nudiflora</name>
    <dbReference type="NCBI Taxonomy" id="2094558"/>
    <lineage>
        <taxon>Eukaryota</taxon>
        <taxon>Viridiplantae</taxon>
        <taxon>Streptophyta</taxon>
        <taxon>Embryophyta</taxon>
        <taxon>Tracheophyta</taxon>
        <taxon>Spermatophyta</taxon>
        <taxon>Magnoliopsida</taxon>
        <taxon>eudicotyledons</taxon>
        <taxon>Gunneridae</taxon>
        <taxon>Pentapetalae</taxon>
        <taxon>rosids</taxon>
        <taxon>fabids</taxon>
        <taxon>Rosales</taxon>
        <taxon>Rosaceae</taxon>
        <taxon>Amygdaloideae</taxon>
        <taxon>Amygdaleae</taxon>
        <taxon>Prunus</taxon>
    </lineage>
</organism>
<name>A0A314Y4H7_PRUYE</name>
<sequence length="65" mass="7017">MIGRDAAIEQSQVPNCLSVRETIVVQSGVDEPARARTVPEVYASNCDGVIFPANVQDKGNLVLQF</sequence>
<dbReference type="AlphaFoldDB" id="A0A314Y4H7"/>
<evidence type="ECO:0000313" key="2">
    <source>
        <dbReference type="Proteomes" id="UP000250321"/>
    </source>
</evidence>
<reference evidence="1 2" key="1">
    <citation type="submission" date="2018-02" db="EMBL/GenBank/DDBJ databases">
        <title>Draft genome of wild Prunus yedoensis var. nudiflora.</title>
        <authorList>
            <person name="Baek S."/>
            <person name="Kim J.-H."/>
            <person name="Choi K."/>
            <person name="Kim G.-B."/>
            <person name="Cho A."/>
            <person name="Jang H."/>
            <person name="Shin C.-H."/>
            <person name="Yu H.-J."/>
            <person name="Mun J.-H."/>
        </authorList>
    </citation>
    <scope>NUCLEOTIDE SEQUENCE [LARGE SCALE GENOMIC DNA]</scope>
    <source>
        <strain evidence="2">cv. Jeju island</strain>
        <tissue evidence="1">Leaf</tissue>
    </source>
</reference>
<dbReference type="EMBL" id="PJQY01001593">
    <property type="protein sequence ID" value="PQQ01173.1"/>
    <property type="molecule type" value="Genomic_DNA"/>
</dbReference>
<proteinExistence type="predicted"/>
<dbReference type="Proteomes" id="UP000250321">
    <property type="component" value="Unassembled WGS sequence"/>
</dbReference>
<gene>
    <name evidence="1" type="ORF">Pyn_18674</name>
</gene>
<protein>
    <submittedName>
        <fullName evidence="1">Uncharacterized protein</fullName>
    </submittedName>
</protein>
<comment type="caution">
    <text evidence="1">The sequence shown here is derived from an EMBL/GenBank/DDBJ whole genome shotgun (WGS) entry which is preliminary data.</text>
</comment>